<protein>
    <recommendedName>
        <fullName evidence="3">DUF771 domain-containing protein</fullName>
    </recommendedName>
</protein>
<dbReference type="RefSeq" id="WP_066787777.1">
    <property type="nucleotide sequence ID" value="NZ_CP014806.1"/>
</dbReference>
<dbReference type="KEGG" id="rst:ATY39_07030"/>
<evidence type="ECO:0008006" key="3">
    <source>
        <dbReference type="Google" id="ProtNLM"/>
    </source>
</evidence>
<accession>A0A143HCQ8</accession>
<dbReference type="OrthoDB" id="2187161at2"/>
<dbReference type="AlphaFoldDB" id="A0A143HCQ8"/>
<reference evidence="2" key="2">
    <citation type="submission" date="2016-03" db="EMBL/GenBank/DDBJ databases">
        <authorList>
            <person name="Ploux O."/>
        </authorList>
    </citation>
    <scope>NUCLEOTIDE SEQUENCE [LARGE SCALE GENOMIC DNA]</scope>
    <source>
        <strain evidence="2">PP9</strain>
    </source>
</reference>
<organism evidence="1 2">
    <name type="scientific">Rummeliibacillus stabekisii</name>
    <dbReference type="NCBI Taxonomy" id="241244"/>
    <lineage>
        <taxon>Bacteria</taxon>
        <taxon>Bacillati</taxon>
        <taxon>Bacillota</taxon>
        <taxon>Bacilli</taxon>
        <taxon>Bacillales</taxon>
        <taxon>Caryophanaceae</taxon>
        <taxon>Rummeliibacillus</taxon>
    </lineage>
</organism>
<dbReference type="Pfam" id="PF05595">
    <property type="entry name" value="DUF771"/>
    <property type="match status" value="1"/>
</dbReference>
<keyword evidence="2" id="KW-1185">Reference proteome</keyword>
<dbReference type="STRING" id="241244.ATY39_07030"/>
<evidence type="ECO:0000313" key="2">
    <source>
        <dbReference type="Proteomes" id="UP000076021"/>
    </source>
</evidence>
<dbReference type="Proteomes" id="UP000076021">
    <property type="component" value="Chromosome"/>
</dbReference>
<dbReference type="EMBL" id="CP014806">
    <property type="protein sequence ID" value="AMW99240.1"/>
    <property type="molecule type" value="Genomic_DNA"/>
</dbReference>
<name>A0A143HCQ8_9BACL</name>
<dbReference type="InterPro" id="IPR008489">
    <property type="entry name" value="DUF771"/>
</dbReference>
<sequence length="102" mass="12448">MQQRLKVELDIQVPADMVLISKVELENLKEESLRGVYWSMQDLESRTGMKRLWLQEKILYRPQFKRQLEEFVYYPQTQGEKWSFLASKMSKFLEENFYKIFS</sequence>
<reference evidence="1 2" key="1">
    <citation type="journal article" date="2016" name="Genome Announc.">
        <title>Whole-Genome Sequence of Rummeliibacillus stabekisii Strain PP9 Isolated from Antarctic Soil.</title>
        <authorList>
            <person name="da Mota F.F."/>
            <person name="Vollu R.E."/>
            <person name="Jurelevicius D."/>
            <person name="Seldin L."/>
        </authorList>
    </citation>
    <scope>NUCLEOTIDE SEQUENCE [LARGE SCALE GENOMIC DNA]</scope>
    <source>
        <strain evidence="1 2">PP9</strain>
    </source>
</reference>
<evidence type="ECO:0000313" key="1">
    <source>
        <dbReference type="EMBL" id="AMW99240.1"/>
    </source>
</evidence>
<proteinExistence type="predicted"/>
<gene>
    <name evidence="1" type="ORF">ATY39_07030</name>
</gene>